<dbReference type="Pfam" id="PF13411">
    <property type="entry name" value="MerR_1"/>
    <property type="match status" value="1"/>
</dbReference>
<dbReference type="InterPro" id="IPR009061">
    <property type="entry name" value="DNA-bd_dom_put_sf"/>
</dbReference>
<keyword evidence="1 3" id="KW-0238">DNA-binding</keyword>
<dbReference type="InterPro" id="IPR047057">
    <property type="entry name" value="MerR_fam"/>
</dbReference>
<proteinExistence type="predicted"/>
<dbReference type="GO" id="GO:0003677">
    <property type="term" value="F:DNA binding"/>
    <property type="evidence" value="ECO:0007669"/>
    <property type="project" value="UniProtKB-KW"/>
</dbReference>
<gene>
    <name evidence="3" type="ORF">NC797_02750</name>
</gene>
<accession>A0A9X3WPG4</accession>
<comment type="caution">
    <text evidence="3">The sequence shown here is derived from an EMBL/GenBank/DDBJ whole genome shotgun (WGS) entry which is preliminary data.</text>
</comment>
<dbReference type="PROSITE" id="PS50937">
    <property type="entry name" value="HTH_MERR_2"/>
    <property type="match status" value="1"/>
</dbReference>
<evidence type="ECO:0000259" key="2">
    <source>
        <dbReference type="PROSITE" id="PS50937"/>
    </source>
</evidence>
<dbReference type="SMART" id="SM00422">
    <property type="entry name" value="HTH_MERR"/>
    <property type="match status" value="1"/>
</dbReference>
<dbReference type="Gene3D" id="1.10.1660.10">
    <property type="match status" value="1"/>
</dbReference>
<dbReference type="PRINTS" id="PR00040">
    <property type="entry name" value="HTHMERR"/>
</dbReference>
<dbReference type="EMBL" id="JAMQKB010000001">
    <property type="protein sequence ID" value="MDC3423425.1"/>
    <property type="molecule type" value="Genomic_DNA"/>
</dbReference>
<dbReference type="AlphaFoldDB" id="A0A9X3WPG4"/>
<dbReference type="Proteomes" id="UP001145050">
    <property type="component" value="Unassembled WGS sequence"/>
</dbReference>
<dbReference type="SUPFAM" id="SSF46955">
    <property type="entry name" value="Putative DNA-binding domain"/>
    <property type="match status" value="1"/>
</dbReference>
<sequence>MKNDETYSISELASHFGITTRTIRYYEEIGLLKPMRSDTGQRIFSKKERIRLQLVFRGKKYGFSLDEIREMIQLFDRDPSGKKQLKKTIEYGQKKVGEVSDKIDDLMMLRTEMESLIVDFQTKLTKLEGEVE</sequence>
<organism evidence="3 4">
    <name type="scientific">Terrihalobacillus insolitus</name>
    <dbReference type="NCBI Taxonomy" id="2950438"/>
    <lineage>
        <taxon>Bacteria</taxon>
        <taxon>Bacillati</taxon>
        <taxon>Bacillota</taxon>
        <taxon>Bacilli</taxon>
        <taxon>Bacillales</taxon>
        <taxon>Bacillaceae</taxon>
        <taxon>Terrihalobacillus</taxon>
    </lineage>
</organism>
<dbReference type="CDD" id="cd04776">
    <property type="entry name" value="HTH_GnyR"/>
    <property type="match status" value="1"/>
</dbReference>
<name>A0A9X3WPG4_9BACI</name>
<dbReference type="PANTHER" id="PTHR30204:SF58">
    <property type="entry name" value="HTH-TYPE TRANSCRIPTIONAL REGULATOR YFMP"/>
    <property type="match status" value="1"/>
</dbReference>
<evidence type="ECO:0000313" key="3">
    <source>
        <dbReference type="EMBL" id="MDC3423425.1"/>
    </source>
</evidence>
<dbReference type="PANTHER" id="PTHR30204">
    <property type="entry name" value="REDOX-CYCLING DRUG-SENSING TRANSCRIPTIONAL ACTIVATOR SOXR"/>
    <property type="match status" value="1"/>
</dbReference>
<dbReference type="RefSeq" id="WP_272435121.1">
    <property type="nucleotide sequence ID" value="NZ_JAMQKB010000001.1"/>
</dbReference>
<keyword evidence="4" id="KW-1185">Reference proteome</keyword>
<evidence type="ECO:0000313" key="4">
    <source>
        <dbReference type="Proteomes" id="UP001145050"/>
    </source>
</evidence>
<dbReference type="InterPro" id="IPR000551">
    <property type="entry name" value="MerR-type_HTH_dom"/>
</dbReference>
<reference evidence="3" key="1">
    <citation type="submission" date="2022-06" db="EMBL/GenBank/DDBJ databases">
        <title>Aquibacillus sp. a new bacterium isolated from soil saline samples.</title>
        <authorList>
            <person name="Galisteo C."/>
            <person name="De La Haba R."/>
            <person name="Sanchez-Porro C."/>
            <person name="Ventosa A."/>
        </authorList>
    </citation>
    <scope>NUCLEOTIDE SEQUENCE</scope>
    <source>
        <strain evidence="3">3ASR75-11</strain>
    </source>
</reference>
<evidence type="ECO:0000256" key="1">
    <source>
        <dbReference type="ARBA" id="ARBA00023125"/>
    </source>
</evidence>
<protein>
    <submittedName>
        <fullName evidence="3">MerR family DNA-binding transcriptional regulator</fullName>
    </submittedName>
</protein>
<dbReference type="GO" id="GO:0003700">
    <property type="term" value="F:DNA-binding transcription factor activity"/>
    <property type="evidence" value="ECO:0007669"/>
    <property type="project" value="InterPro"/>
</dbReference>
<feature type="domain" description="HTH merR-type" evidence="2">
    <location>
        <begin position="6"/>
        <end position="74"/>
    </location>
</feature>